<dbReference type="NCBIfam" id="NF037995">
    <property type="entry name" value="TRAP_S1"/>
    <property type="match status" value="1"/>
</dbReference>
<dbReference type="EMBL" id="JAWLIP010000004">
    <property type="protein sequence ID" value="MDV6226821.1"/>
    <property type="molecule type" value="Genomic_DNA"/>
</dbReference>
<reference evidence="3 4" key="1">
    <citation type="submission" date="2023-10" db="EMBL/GenBank/DDBJ databases">
        <authorList>
            <person name="Venkata Ramana C."/>
            <person name="Sasikala C."/>
            <person name="Dhurka M."/>
        </authorList>
    </citation>
    <scope>NUCLEOTIDE SEQUENCE [LARGE SCALE GENOMIC DNA]</scope>
    <source>
        <strain evidence="3 4">KCTC 32151</strain>
    </source>
</reference>
<dbReference type="Proteomes" id="UP001185659">
    <property type="component" value="Unassembled WGS sequence"/>
</dbReference>
<feature type="signal peptide" evidence="2">
    <location>
        <begin position="1"/>
        <end position="19"/>
    </location>
</feature>
<proteinExistence type="predicted"/>
<evidence type="ECO:0000313" key="3">
    <source>
        <dbReference type="EMBL" id="MDV6226821.1"/>
    </source>
</evidence>
<dbReference type="InterPro" id="IPR038404">
    <property type="entry name" value="TRAP_DctP_sf"/>
</dbReference>
<accession>A0ABU4AL14</accession>
<keyword evidence="4" id="KW-1185">Reference proteome</keyword>
<name>A0ABU4AL14_9HYPH</name>
<dbReference type="Pfam" id="PF03480">
    <property type="entry name" value="DctP"/>
    <property type="match status" value="1"/>
</dbReference>
<evidence type="ECO:0000256" key="1">
    <source>
        <dbReference type="ARBA" id="ARBA00022729"/>
    </source>
</evidence>
<dbReference type="InterPro" id="IPR018389">
    <property type="entry name" value="DctP_fam"/>
</dbReference>
<organism evidence="3 4">
    <name type="scientific">Nitratireductor aquimarinus</name>
    <dbReference type="NCBI Taxonomy" id="889300"/>
    <lineage>
        <taxon>Bacteria</taxon>
        <taxon>Pseudomonadati</taxon>
        <taxon>Pseudomonadota</taxon>
        <taxon>Alphaproteobacteria</taxon>
        <taxon>Hyphomicrobiales</taxon>
        <taxon>Phyllobacteriaceae</taxon>
        <taxon>Nitratireductor</taxon>
    </lineage>
</organism>
<comment type="caution">
    <text evidence="3">The sequence shown here is derived from an EMBL/GenBank/DDBJ whole genome shotgun (WGS) entry which is preliminary data.</text>
</comment>
<keyword evidence="1 2" id="KW-0732">Signal</keyword>
<dbReference type="RefSeq" id="WP_317561310.1">
    <property type="nucleotide sequence ID" value="NZ_JAWLIP010000004.1"/>
</dbReference>
<dbReference type="PANTHER" id="PTHR33376:SF15">
    <property type="entry name" value="BLL6794 PROTEIN"/>
    <property type="match status" value="1"/>
</dbReference>
<sequence length="371" mass="38988">MKKTITAALLGLAASTVSAAAIELTVSSWVAPSHPTIFAGYETYFPAVAKASGGDVTFNLVSGGALLGGKETLTGLGDGVADASVLALTYNPAQLPTSQLVAELAMLSGDSLAVAAAVTEFTLLNCAPCVDEFAKQNVVYTGSYATAPYALISKEDVTQTGDVAGKRIRSPGGAWDRWIGEAGATVVHTSSSEMYEALDKGVIDIAMQPAASLKTHSLWDVADTITLGSFGVYNSGPLLAFNKDAWMELSAENRRVLLDEMADAIVATTEAYVAQNEDAKAEAADHGMKVLDKPEALETEIAAFNSQDIASIVEKAQDVYGVENAEALIESYQASLAKWEEITASGLSGEAFAERMKTEIFDKLSENEYGL</sequence>
<gene>
    <name evidence="3" type="ORF">R2G56_11040</name>
</gene>
<protein>
    <submittedName>
        <fullName evidence="3">C4-dicarboxylate TRAP transporter substrate-binding protein</fullName>
    </submittedName>
</protein>
<dbReference type="Gene3D" id="3.40.190.170">
    <property type="entry name" value="Bacterial extracellular solute-binding protein, family 7"/>
    <property type="match status" value="1"/>
</dbReference>
<dbReference type="PANTHER" id="PTHR33376">
    <property type="match status" value="1"/>
</dbReference>
<evidence type="ECO:0000256" key="2">
    <source>
        <dbReference type="SAM" id="SignalP"/>
    </source>
</evidence>
<feature type="chain" id="PRO_5045686147" evidence="2">
    <location>
        <begin position="20"/>
        <end position="371"/>
    </location>
</feature>
<dbReference type="CDD" id="cd13666">
    <property type="entry name" value="PBP2_TRAP_DctP_like_1"/>
    <property type="match status" value="1"/>
</dbReference>
<evidence type="ECO:0000313" key="4">
    <source>
        <dbReference type="Proteomes" id="UP001185659"/>
    </source>
</evidence>